<sequence length="297" mass="33818">MACLHPFDTEMNAKHTEECIKNHEITMEESFAFQNSKGVSCSICMDVVMEKTNPKDRKFGILTNCTHPFCLECIRKWRSSRDCEKKVVSCFIHSDRACPVCRVASNFVCPSDFWVNDEKEKTTLIKNYKDALSKKDCKYFREGNGECPFGANCFYRHAYPDGTLQDRSKIRKYGNGSGKLKTHLPVNLWDFFEERDNWDSDDEDDFFLYGPSFDDWEDSDLEDFYFYQSLFGGSDSDDDSVEDLMLGINMLGLTLVGAAAASLGRDRGGGSREPTVQTSPSQTREDDADDEDDSDNS</sequence>
<evidence type="ECO:0000256" key="5">
    <source>
        <dbReference type="ARBA" id="ARBA00022737"/>
    </source>
</evidence>
<dbReference type="GO" id="GO:0008270">
    <property type="term" value="F:zinc ion binding"/>
    <property type="evidence" value="ECO:0007669"/>
    <property type="project" value="UniProtKB-KW"/>
</dbReference>
<dbReference type="Pfam" id="PF00097">
    <property type="entry name" value="zf-C3HC4"/>
    <property type="match status" value="1"/>
</dbReference>
<dbReference type="InterPro" id="IPR001841">
    <property type="entry name" value="Znf_RING"/>
</dbReference>
<keyword evidence="3" id="KW-0808">Transferase</keyword>
<name>A0A9Q1CMP7_HOLLE</name>
<organism evidence="13 14">
    <name type="scientific">Holothuria leucospilota</name>
    <name type="common">Black long sea cucumber</name>
    <name type="synonym">Mertensiothuria leucospilota</name>
    <dbReference type="NCBI Taxonomy" id="206669"/>
    <lineage>
        <taxon>Eukaryota</taxon>
        <taxon>Metazoa</taxon>
        <taxon>Echinodermata</taxon>
        <taxon>Eleutherozoa</taxon>
        <taxon>Echinozoa</taxon>
        <taxon>Holothuroidea</taxon>
        <taxon>Aspidochirotacea</taxon>
        <taxon>Aspidochirotida</taxon>
        <taxon>Holothuriidae</taxon>
        <taxon>Holothuria</taxon>
    </lineage>
</organism>
<feature type="region of interest" description="Disordered" evidence="10">
    <location>
        <begin position="263"/>
        <end position="297"/>
    </location>
</feature>
<dbReference type="OrthoDB" id="411372at2759"/>
<protein>
    <recommendedName>
        <fullName evidence="2">RING-type E3 ubiquitin transferase</fullName>
        <ecNumber evidence="2">2.3.2.27</ecNumber>
    </recommendedName>
</protein>
<gene>
    <name evidence="13" type="ORF">HOLleu_06835</name>
</gene>
<feature type="compositionally biased region" description="Acidic residues" evidence="10">
    <location>
        <begin position="286"/>
        <end position="297"/>
    </location>
</feature>
<evidence type="ECO:0000256" key="7">
    <source>
        <dbReference type="ARBA" id="ARBA00022786"/>
    </source>
</evidence>
<dbReference type="Proteomes" id="UP001152320">
    <property type="component" value="Chromosome 2"/>
</dbReference>
<comment type="catalytic activity">
    <reaction evidence="1">
        <text>S-ubiquitinyl-[E2 ubiquitin-conjugating enzyme]-L-cysteine + [acceptor protein]-L-lysine = [E2 ubiquitin-conjugating enzyme]-L-cysteine + N(6)-ubiquitinyl-[acceptor protein]-L-lysine.</text>
        <dbReference type="EC" id="2.3.2.27"/>
    </reaction>
</comment>
<dbReference type="EMBL" id="JAIZAY010000002">
    <property type="protein sequence ID" value="KAJ8047755.1"/>
    <property type="molecule type" value="Genomic_DNA"/>
</dbReference>
<dbReference type="GO" id="GO:0000209">
    <property type="term" value="P:protein polyubiquitination"/>
    <property type="evidence" value="ECO:0007669"/>
    <property type="project" value="InterPro"/>
</dbReference>
<evidence type="ECO:0000313" key="13">
    <source>
        <dbReference type="EMBL" id="KAJ8047755.1"/>
    </source>
</evidence>
<evidence type="ECO:0000256" key="4">
    <source>
        <dbReference type="ARBA" id="ARBA00022723"/>
    </source>
</evidence>
<evidence type="ECO:0000256" key="2">
    <source>
        <dbReference type="ARBA" id="ARBA00012483"/>
    </source>
</evidence>
<evidence type="ECO:0000259" key="12">
    <source>
        <dbReference type="PROSITE" id="PS50103"/>
    </source>
</evidence>
<dbReference type="FunFam" id="3.30.40.10:FF:000117">
    <property type="entry name" value="Probable E3 ubiquitin-protein ligase makorin-1"/>
    <property type="match status" value="1"/>
</dbReference>
<evidence type="ECO:0000256" key="1">
    <source>
        <dbReference type="ARBA" id="ARBA00000900"/>
    </source>
</evidence>
<keyword evidence="8 9" id="KW-0862">Zinc</keyword>
<proteinExistence type="predicted"/>
<keyword evidence="14" id="KW-1185">Reference proteome</keyword>
<dbReference type="Gene3D" id="3.30.40.10">
    <property type="entry name" value="Zinc/RING finger domain, C3HC4 (zinc finger)"/>
    <property type="match status" value="1"/>
</dbReference>
<dbReference type="PROSITE" id="PS50103">
    <property type="entry name" value="ZF_C3H1"/>
    <property type="match status" value="1"/>
</dbReference>
<dbReference type="InterPro" id="IPR018957">
    <property type="entry name" value="Znf_C3HC4_RING-type"/>
</dbReference>
<dbReference type="AlphaFoldDB" id="A0A9Q1CMP7"/>
<evidence type="ECO:0000256" key="6">
    <source>
        <dbReference type="ARBA" id="ARBA00022771"/>
    </source>
</evidence>
<dbReference type="SMART" id="SM00184">
    <property type="entry name" value="RING"/>
    <property type="match status" value="1"/>
</dbReference>
<dbReference type="GO" id="GO:0061630">
    <property type="term" value="F:ubiquitin protein ligase activity"/>
    <property type="evidence" value="ECO:0007669"/>
    <property type="project" value="UniProtKB-EC"/>
</dbReference>
<evidence type="ECO:0000256" key="8">
    <source>
        <dbReference type="ARBA" id="ARBA00022833"/>
    </source>
</evidence>
<evidence type="ECO:0000256" key="10">
    <source>
        <dbReference type="SAM" id="MobiDB-lite"/>
    </source>
</evidence>
<dbReference type="InterPro" id="IPR013083">
    <property type="entry name" value="Znf_RING/FYVE/PHD"/>
</dbReference>
<dbReference type="InterPro" id="IPR000571">
    <property type="entry name" value="Znf_CCCH"/>
</dbReference>
<feature type="zinc finger region" description="C3H1-type" evidence="9">
    <location>
        <begin position="131"/>
        <end position="160"/>
    </location>
</feature>
<dbReference type="PROSITE" id="PS00518">
    <property type="entry name" value="ZF_RING_1"/>
    <property type="match status" value="1"/>
</dbReference>
<keyword evidence="6 9" id="KW-0863">Zinc-finger</keyword>
<reference evidence="13" key="1">
    <citation type="submission" date="2021-10" db="EMBL/GenBank/DDBJ databases">
        <title>Tropical sea cucumber genome reveals ecological adaptation and Cuvierian tubules defense mechanism.</title>
        <authorList>
            <person name="Chen T."/>
        </authorList>
    </citation>
    <scope>NUCLEOTIDE SEQUENCE</scope>
    <source>
        <strain evidence="13">Nanhai2018</strain>
        <tissue evidence="13">Muscle</tissue>
    </source>
</reference>
<feature type="domain" description="RING-type" evidence="11">
    <location>
        <begin position="41"/>
        <end position="102"/>
    </location>
</feature>
<dbReference type="InterPro" id="IPR045072">
    <property type="entry name" value="MKRN-like"/>
</dbReference>
<feature type="domain" description="C3H1-type" evidence="12">
    <location>
        <begin position="131"/>
        <end position="160"/>
    </location>
</feature>
<keyword evidence="5" id="KW-0677">Repeat</keyword>
<accession>A0A9Q1CMP7</accession>
<evidence type="ECO:0000256" key="9">
    <source>
        <dbReference type="PROSITE-ProRule" id="PRU00723"/>
    </source>
</evidence>
<keyword evidence="4 9" id="KW-0479">Metal-binding</keyword>
<dbReference type="SUPFAM" id="SSF57850">
    <property type="entry name" value="RING/U-box"/>
    <property type="match status" value="1"/>
</dbReference>
<comment type="caution">
    <text evidence="13">The sequence shown here is derived from an EMBL/GenBank/DDBJ whole genome shotgun (WGS) entry which is preliminary data.</text>
</comment>
<evidence type="ECO:0000256" key="3">
    <source>
        <dbReference type="ARBA" id="ARBA00022679"/>
    </source>
</evidence>
<evidence type="ECO:0000313" key="14">
    <source>
        <dbReference type="Proteomes" id="UP001152320"/>
    </source>
</evidence>
<dbReference type="PANTHER" id="PTHR11224:SF10">
    <property type="entry name" value="IP09428P-RELATED"/>
    <property type="match status" value="1"/>
</dbReference>
<dbReference type="SMART" id="SM00356">
    <property type="entry name" value="ZnF_C3H1"/>
    <property type="match status" value="1"/>
</dbReference>
<evidence type="ECO:0000259" key="11">
    <source>
        <dbReference type="PROSITE" id="PS50089"/>
    </source>
</evidence>
<dbReference type="PANTHER" id="PTHR11224">
    <property type="entry name" value="MAKORIN-RELATED"/>
    <property type="match status" value="1"/>
</dbReference>
<keyword evidence="7" id="KW-0833">Ubl conjugation pathway</keyword>
<dbReference type="EC" id="2.3.2.27" evidence="2"/>
<dbReference type="InterPro" id="IPR017907">
    <property type="entry name" value="Znf_RING_CS"/>
</dbReference>
<dbReference type="PROSITE" id="PS50089">
    <property type="entry name" value="ZF_RING_2"/>
    <property type="match status" value="1"/>
</dbReference>